<dbReference type="PROSITE" id="PS51742">
    <property type="entry name" value="PPC"/>
    <property type="match status" value="1"/>
</dbReference>
<dbReference type="InterPro" id="IPR025707">
    <property type="entry name" value="DNA_bp_PD1"/>
</dbReference>
<gene>
    <name evidence="2" type="ORF">A2527_06590</name>
</gene>
<dbReference type="PANTHER" id="PTHR34988">
    <property type="entry name" value="PROTEIN, PUTATIVE-RELATED"/>
    <property type="match status" value="1"/>
</dbReference>
<feature type="domain" description="PPC" evidence="1">
    <location>
        <begin position="4"/>
        <end position="140"/>
    </location>
</feature>
<evidence type="ECO:0000313" key="3">
    <source>
        <dbReference type="Proteomes" id="UP000178449"/>
    </source>
</evidence>
<dbReference type="AlphaFoldDB" id="A0A1F6GA62"/>
<evidence type="ECO:0000259" key="1">
    <source>
        <dbReference type="PROSITE" id="PS51742"/>
    </source>
</evidence>
<reference evidence="2 3" key="1">
    <citation type="journal article" date="2016" name="Nat. Commun.">
        <title>Thousands of microbial genomes shed light on interconnected biogeochemical processes in an aquifer system.</title>
        <authorList>
            <person name="Anantharaman K."/>
            <person name="Brown C.T."/>
            <person name="Hug L.A."/>
            <person name="Sharon I."/>
            <person name="Castelle C.J."/>
            <person name="Probst A.J."/>
            <person name="Thomas B.C."/>
            <person name="Singh A."/>
            <person name="Wilkins M.J."/>
            <person name="Karaoz U."/>
            <person name="Brodie E.L."/>
            <person name="Williams K.H."/>
            <person name="Hubbard S.S."/>
            <person name="Banfield J.F."/>
        </authorList>
    </citation>
    <scope>NUCLEOTIDE SEQUENCE [LARGE SCALE GENOMIC DNA]</scope>
</reference>
<dbReference type="PANTHER" id="PTHR34988:SF1">
    <property type="entry name" value="DNA-BINDING PROTEIN"/>
    <property type="match status" value="1"/>
</dbReference>
<evidence type="ECO:0000313" key="2">
    <source>
        <dbReference type="EMBL" id="OGG95001.1"/>
    </source>
</evidence>
<comment type="caution">
    <text evidence="2">The sequence shown here is derived from an EMBL/GenBank/DDBJ whole genome shotgun (WGS) entry which is preliminary data.</text>
</comment>
<protein>
    <recommendedName>
        <fullName evidence="1">PPC domain-containing protein</fullName>
    </recommendedName>
</protein>
<dbReference type="Gene3D" id="3.30.1330.80">
    <property type="entry name" value="Hypothetical protein, similar to alpha- acetolactate decarboxylase, domain 2"/>
    <property type="match status" value="1"/>
</dbReference>
<dbReference type="Proteomes" id="UP000178449">
    <property type="component" value="Unassembled WGS sequence"/>
</dbReference>
<dbReference type="Pfam" id="PF03479">
    <property type="entry name" value="PCC"/>
    <property type="match status" value="1"/>
</dbReference>
<dbReference type="InterPro" id="IPR005175">
    <property type="entry name" value="PPC_dom"/>
</dbReference>
<dbReference type="PIRSF" id="PIRSF016702">
    <property type="entry name" value="DNA_bp_PD1"/>
    <property type="match status" value="1"/>
</dbReference>
<proteinExistence type="predicted"/>
<accession>A0A1F6GA62</accession>
<dbReference type="CDD" id="cd11378">
    <property type="entry name" value="DUF296"/>
    <property type="match status" value="1"/>
</dbReference>
<dbReference type="EMBL" id="MFNE01000030">
    <property type="protein sequence ID" value="OGG95001.1"/>
    <property type="molecule type" value="Genomic_DNA"/>
</dbReference>
<dbReference type="SUPFAM" id="SSF117856">
    <property type="entry name" value="AF0104/ALDC/Ptd012-like"/>
    <property type="match status" value="1"/>
</dbReference>
<organism evidence="2 3">
    <name type="scientific">Candidatus Lambdaproteobacteria bacterium RIFOXYD2_FULL_50_16</name>
    <dbReference type="NCBI Taxonomy" id="1817772"/>
    <lineage>
        <taxon>Bacteria</taxon>
        <taxon>Pseudomonadati</taxon>
        <taxon>Pseudomonadota</taxon>
        <taxon>Candidatus Lambdaproteobacteria</taxon>
    </lineage>
</organism>
<name>A0A1F6GA62_9PROT</name>
<sequence>MKIKQDQDQLWIALERGEEIAACLAKVAKDLGIGSGWVLGIGVAENLELGFYEPNTTLYQRQTFAGSWEILALTGNLTLDQGAPRVHLHGSFSGEDFKVIGGHFFKGHIAGAGEFWISPGEGPISRKFDPQLNLKLWDLA</sequence>
<dbReference type="STRING" id="1817772.A2527_06590"/>